<keyword evidence="4" id="KW-0813">Transport</keyword>
<keyword evidence="11 13" id="KW-0408">Iron</keyword>
<evidence type="ECO:0000256" key="6">
    <source>
        <dbReference type="ARBA" id="ARBA00022692"/>
    </source>
</evidence>
<accession>A0A6L2M3M1</accession>
<organism evidence="15">
    <name type="scientific">Tanacetum cinerariifolium</name>
    <name type="common">Dalmatian daisy</name>
    <name type="synonym">Chrysanthemum cinerariifolium</name>
    <dbReference type="NCBI Taxonomy" id="118510"/>
    <lineage>
        <taxon>Eukaryota</taxon>
        <taxon>Viridiplantae</taxon>
        <taxon>Streptophyta</taxon>
        <taxon>Embryophyta</taxon>
        <taxon>Tracheophyta</taxon>
        <taxon>Spermatophyta</taxon>
        <taxon>Magnoliopsida</taxon>
        <taxon>eudicotyledons</taxon>
        <taxon>Gunneridae</taxon>
        <taxon>Pentapetalae</taxon>
        <taxon>asterids</taxon>
        <taxon>campanulids</taxon>
        <taxon>Asterales</taxon>
        <taxon>Asteraceae</taxon>
        <taxon>Asteroideae</taxon>
        <taxon>Anthemideae</taxon>
        <taxon>Anthemidinae</taxon>
        <taxon>Tanacetum</taxon>
    </lineage>
</organism>
<comment type="caution">
    <text evidence="15">The sequence shown here is derived from an EMBL/GenBank/DDBJ whole genome shotgun (WGS) entry which is preliminary data.</text>
</comment>
<comment type="similarity">
    <text evidence="3 13">Belongs to the alternative oxidase family.</text>
</comment>
<reference evidence="15" key="1">
    <citation type="journal article" date="2019" name="Sci. Rep.">
        <title>Draft genome of Tanacetum cinerariifolium, the natural source of mosquito coil.</title>
        <authorList>
            <person name="Yamashiro T."/>
            <person name="Shiraishi A."/>
            <person name="Satake H."/>
            <person name="Nakayama K."/>
        </authorList>
    </citation>
    <scope>NUCLEOTIDE SEQUENCE</scope>
</reference>
<keyword evidence="5 13" id="KW-0679">Respiratory chain</keyword>
<dbReference type="PANTHER" id="PTHR31803:SF25">
    <property type="entry name" value="UBIQUINOL OXIDASE"/>
    <property type="match status" value="1"/>
</dbReference>
<dbReference type="InterPro" id="IPR002680">
    <property type="entry name" value="AOX"/>
</dbReference>
<dbReference type="GO" id="GO:0102721">
    <property type="term" value="F:ubiquinol:oxygen oxidoreductase activity"/>
    <property type="evidence" value="ECO:0007669"/>
    <property type="project" value="UniProtKB-EC"/>
</dbReference>
<dbReference type="EMBL" id="BKCJ010005701">
    <property type="protein sequence ID" value="GEU68190.1"/>
    <property type="molecule type" value="Genomic_DNA"/>
</dbReference>
<evidence type="ECO:0000256" key="5">
    <source>
        <dbReference type="ARBA" id="ARBA00022660"/>
    </source>
</evidence>
<keyword evidence="9 14" id="KW-1133">Transmembrane helix</keyword>
<keyword evidence="6 13" id="KW-0812">Transmembrane</keyword>
<comment type="catalytic activity">
    <reaction evidence="1 13">
        <text>2 a ubiquinol + O2 = 2 a ubiquinone + 2 H2O</text>
        <dbReference type="Rhea" id="RHEA:30255"/>
        <dbReference type="Rhea" id="RHEA-COMP:9565"/>
        <dbReference type="Rhea" id="RHEA-COMP:9566"/>
        <dbReference type="ChEBI" id="CHEBI:15377"/>
        <dbReference type="ChEBI" id="CHEBI:15379"/>
        <dbReference type="ChEBI" id="CHEBI:16389"/>
        <dbReference type="ChEBI" id="CHEBI:17976"/>
        <dbReference type="EC" id="1.10.3.11"/>
    </reaction>
</comment>
<proteinExistence type="inferred from homology"/>
<evidence type="ECO:0000256" key="11">
    <source>
        <dbReference type="ARBA" id="ARBA00023004"/>
    </source>
</evidence>
<name>A0A6L2M3M1_TANCI</name>
<gene>
    <name evidence="15" type="ORF">Tci_040168</name>
</gene>
<evidence type="ECO:0000256" key="7">
    <source>
        <dbReference type="ARBA" id="ARBA00022723"/>
    </source>
</evidence>
<evidence type="ECO:0000256" key="10">
    <source>
        <dbReference type="ARBA" id="ARBA00023002"/>
    </source>
</evidence>
<dbReference type="GO" id="GO:0098803">
    <property type="term" value="C:respiratory chain complex"/>
    <property type="evidence" value="ECO:0007669"/>
    <property type="project" value="UniProtKB-UniRule"/>
</dbReference>
<protein>
    <recommendedName>
        <fullName evidence="13">Ubiquinol oxidase</fullName>
        <ecNumber evidence="13">1.10.3.11</ecNumber>
    </recommendedName>
</protein>
<dbReference type="GO" id="GO:0106292">
    <property type="term" value="F:superoxide-generating NADPH oxidase activity"/>
    <property type="evidence" value="ECO:0007669"/>
    <property type="project" value="UniProtKB-ARBA"/>
</dbReference>
<dbReference type="PANTHER" id="PTHR31803">
    <property type="entry name" value="ALTERNATIVE OXIDASE"/>
    <property type="match status" value="1"/>
</dbReference>
<feature type="transmembrane region" description="Helical" evidence="14">
    <location>
        <begin position="151"/>
        <end position="173"/>
    </location>
</feature>
<dbReference type="EC" id="1.10.3.11" evidence="13"/>
<evidence type="ECO:0000256" key="12">
    <source>
        <dbReference type="ARBA" id="ARBA00023136"/>
    </source>
</evidence>
<evidence type="ECO:0000256" key="3">
    <source>
        <dbReference type="ARBA" id="ARBA00008388"/>
    </source>
</evidence>
<evidence type="ECO:0000256" key="14">
    <source>
        <dbReference type="SAM" id="Phobius"/>
    </source>
</evidence>
<keyword evidence="12 13" id="KW-0472">Membrane</keyword>
<evidence type="ECO:0000256" key="4">
    <source>
        <dbReference type="ARBA" id="ARBA00022448"/>
    </source>
</evidence>
<comment type="subcellular location">
    <subcellularLocation>
        <location evidence="2">Membrane</location>
    </subcellularLocation>
</comment>
<evidence type="ECO:0000256" key="9">
    <source>
        <dbReference type="ARBA" id="ARBA00022989"/>
    </source>
</evidence>
<evidence type="ECO:0000256" key="13">
    <source>
        <dbReference type="RuleBase" id="RU003779"/>
    </source>
</evidence>
<dbReference type="Pfam" id="PF01786">
    <property type="entry name" value="AOX"/>
    <property type="match status" value="1"/>
</dbReference>
<dbReference type="GO" id="GO:0009916">
    <property type="term" value="F:alternative oxidase activity"/>
    <property type="evidence" value="ECO:0007669"/>
    <property type="project" value="UniProtKB-UniRule"/>
</dbReference>
<dbReference type="GO" id="GO:0016020">
    <property type="term" value="C:membrane"/>
    <property type="evidence" value="ECO:0007669"/>
    <property type="project" value="UniProtKB-SubCell"/>
</dbReference>
<dbReference type="GO" id="GO:0005739">
    <property type="term" value="C:mitochondrion"/>
    <property type="evidence" value="ECO:0007669"/>
    <property type="project" value="TreeGrafter"/>
</dbReference>
<evidence type="ECO:0000256" key="8">
    <source>
        <dbReference type="ARBA" id="ARBA00022982"/>
    </source>
</evidence>
<evidence type="ECO:0000256" key="2">
    <source>
        <dbReference type="ARBA" id="ARBA00004370"/>
    </source>
</evidence>
<evidence type="ECO:0000313" key="15">
    <source>
        <dbReference type="EMBL" id="GEU68190.1"/>
    </source>
</evidence>
<dbReference type="GO" id="GO:0010230">
    <property type="term" value="P:alternative respiration"/>
    <property type="evidence" value="ECO:0007669"/>
    <property type="project" value="TreeGrafter"/>
</dbReference>
<keyword evidence="10 13" id="KW-0560">Oxidoreductase</keyword>
<dbReference type="Gene3D" id="1.20.1260.140">
    <property type="entry name" value="Alternative oxidase"/>
    <property type="match status" value="1"/>
</dbReference>
<dbReference type="GO" id="GO:0046872">
    <property type="term" value="F:metal ion binding"/>
    <property type="evidence" value="ECO:0007669"/>
    <property type="project" value="UniProtKB-UniRule"/>
</dbReference>
<keyword evidence="7 13" id="KW-0479">Metal-binding</keyword>
<evidence type="ECO:0000256" key="1">
    <source>
        <dbReference type="ARBA" id="ARBA00001192"/>
    </source>
</evidence>
<comment type="cofactor">
    <cofactor evidence="13">
        <name>Fe cation</name>
        <dbReference type="ChEBI" id="CHEBI:24875"/>
    </cofactor>
    <text evidence="13">Binds 2 iron ions per subunit.</text>
</comment>
<sequence length="289" mass="32844">MRSEKKDNDEKKFTVSSYWGVTPPSVRKADGSAWKWNYFRPWEAYKANISIAVKKHHMPLARGITGYHKEKVVSSYTEFLNDLENEAMEDVPAPAIAIDYWCLPQNSTLKDVVRVIRADEAHHHDINHFASWAVDQSLRDTLPVYAATSCFGLMEVILVGIVIVVFTCVWYDAVSERMIESKNYLPQQPPQARPCDDNDLFSTRSLPSPSYTYPHSRMADRGVGYACAVTRNSKEGSSFVHNKGAEHVVHRDYERVDDVAIDTEKDEYIQALEVAFNLKKFTVGTTTLS</sequence>
<dbReference type="AlphaFoldDB" id="A0A6L2M3M1"/>
<dbReference type="InterPro" id="IPR038659">
    <property type="entry name" value="AOX_sf"/>
</dbReference>
<keyword evidence="8 13" id="KW-0249">Electron transport</keyword>